<dbReference type="Gene3D" id="3.40.1440.10">
    <property type="entry name" value="GIY-YIG endonuclease"/>
    <property type="match status" value="1"/>
</dbReference>
<dbReference type="CDD" id="cd10456">
    <property type="entry name" value="GIY-YIG_UPF0213"/>
    <property type="match status" value="1"/>
</dbReference>
<dbReference type="GO" id="GO:0004519">
    <property type="term" value="F:endonuclease activity"/>
    <property type="evidence" value="ECO:0007669"/>
    <property type="project" value="UniProtKB-KW"/>
</dbReference>
<comment type="similarity">
    <text evidence="1">Belongs to the UPF0213 family.</text>
</comment>
<keyword evidence="3" id="KW-0540">Nuclease</keyword>
<keyword evidence="3" id="KW-0255">Endonuclease</keyword>
<reference evidence="3 4" key="1">
    <citation type="submission" date="2016-03" db="EMBL/GenBank/DDBJ databases">
        <authorList>
            <person name="Ploux O."/>
        </authorList>
    </citation>
    <scope>NUCLEOTIDE SEQUENCE [LARGE SCALE GENOMIC DNA]</scope>
    <source>
        <strain evidence="3 4">R-45370</strain>
    </source>
</reference>
<dbReference type="PROSITE" id="PS50164">
    <property type="entry name" value="GIY_YIG"/>
    <property type="match status" value="1"/>
</dbReference>
<dbReference type="EMBL" id="LUUI01000147">
    <property type="protein sequence ID" value="OAI10938.1"/>
    <property type="molecule type" value="Genomic_DNA"/>
</dbReference>
<keyword evidence="3" id="KW-0378">Hydrolase</keyword>
<keyword evidence="4" id="KW-1185">Reference proteome</keyword>
<dbReference type="RefSeq" id="WP_066986460.1">
    <property type="nucleotide sequence ID" value="NZ_LUUI01000147.1"/>
</dbReference>
<dbReference type="PANTHER" id="PTHR34477:SF1">
    <property type="entry name" value="UPF0213 PROTEIN YHBQ"/>
    <property type="match status" value="1"/>
</dbReference>
<proteinExistence type="inferred from homology"/>
<name>A0A177MYZ4_9GAMM</name>
<feature type="domain" description="GIY-YIG" evidence="2">
    <location>
        <begin position="1"/>
        <end position="76"/>
    </location>
</feature>
<dbReference type="SUPFAM" id="SSF82771">
    <property type="entry name" value="GIY-YIG endonuclease"/>
    <property type="match status" value="1"/>
</dbReference>
<sequence length="89" mass="10361">MSWSVYIILCSDDSLYTGISTDVERRFHQHQTGKGAKYFRSRQPQKIVFLDTGHCHSSAAQLEMQIKKMKRIDKARLISTRNTQVTEEK</sequence>
<accession>A0A177MYZ4</accession>
<dbReference type="InterPro" id="IPR035901">
    <property type="entry name" value="GIY-YIG_endonuc_sf"/>
</dbReference>
<dbReference type="AlphaFoldDB" id="A0A177MYZ4"/>
<protein>
    <submittedName>
        <fullName evidence="3">Endonuclease</fullName>
    </submittedName>
</protein>
<dbReference type="InterPro" id="IPR000305">
    <property type="entry name" value="GIY-YIG_endonuc"/>
</dbReference>
<evidence type="ECO:0000259" key="2">
    <source>
        <dbReference type="PROSITE" id="PS50164"/>
    </source>
</evidence>
<dbReference type="InterPro" id="IPR050190">
    <property type="entry name" value="UPF0213_domain"/>
</dbReference>
<dbReference type="Proteomes" id="UP000078476">
    <property type="component" value="Unassembled WGS sequence"/>
</dbReference>
<evidence type="ECO:0000313" key="4">
    <source>
        <dbReference type="Proteomes" id="UP000078476"/>
    </source>
</evidence>
<dbReference type="Pfam" id="PF01541">
    <property type="entry name" value="GIY-YIG"/>
    <property type="match status" value="1"/>
</dbReference>
<dbReference type="PANTHER" id="PTHR34477">
    <property type="entry name" value="UPF0213 PROTEIN YHBQ"/>
    <property type="match status" value="1"/>
</dbReference>
<comment type="caution">
    <text evidence="3">The sequence shown here is derived from an EMBL/GenBank/DDBJ whole genome shotgun (WGS) entry which is preliminary data.</text>
</comment>
<evidence type="ECO:0000256" key="1">
    <source>
        <dbReference type="ARBA" id="ARBA00007435"/>
    </source>
</evidence>
<dbReference type="STRING" id="980561.A1359_15555"/>
<dbReference type="OrthoDB" id="9797095at2"/>
<evidence type="ECO:0000313" key="3">
    <source>
        <dbReference type="EMBL" id="OAI10938.1"/>
    </source>
</evidence>
<organism evidence="3 4">
    <name type="scientific">Methylomonas lenta</name>
    <dbReference type="NCBI Taxonomy" id="980561"/>
    <lineage>
        <taxon>Bacteria</taxon>
        <taxon>Pseudomonadati</taxon>
        <taxon>Pseudomonadota</taxon>
        <taxon>Gammaproteobacteria</taxon>
        <taxon>Methylococcales</taxon>
        <taxon>Methylococcaceae</taxon>
        <taxon>Methylomonas</taxon>
    </lineage>
</organism>
<gene>
    <name evidence="3" type="ORF">A1359_15555</name>
</gene>